<accession>A0A8K1CR47</accession>
<dbReference type="OrthoDB" id="77315at2759"/>
<sequence>MTDDGVRLTEPLEQYRAKTLRAEVYRLHLKVVRRGAELNDHKDGYLALLRAYQRENAPEEEERPVVAVIQDSQDRCAEERSEPRFTLADLHDDACVSEVCDVSDEEVEDDLPEEEDALVNVSMESEKADSSKEVSIDRLTQLQVDTASFELLVKKQLHWETRLDVCRRKIRELEALMKEPCVVDVRHELMYYRREYKRALTQLLSLVE</sequence>
<evidence type="ECO:0000313" key="1">
    <source>
        <dbReference type="EMBL" id="TMW67152.1"/>
    </source>
</evidence>
<organism evidence="1 2">
    <name type="scientific">Pythium oligandrum</name>
    <name type="common">Mycoparasitic fungus</name>
    <dbReference type="NCBI Taxonomy" id="41045"/>
    <lineage>
        <taxon>Eukaryota</taxon>
        <taxon>Sar</taxon>
        <taxon>Stramenopiles</taxon>
        <taxon>Oomycota</taxon>
        <taxon>Peronosporomycetes</taxon>
        <taxon>Pythiales</taxon>
        <taxon>Pythiaceae</taxon>
        <taxon>Pythium</taxon>
    </lineage>
</organism>
<dbReference type="AlphaFoldDB" id="A0A8K1CR47"/>
<proteinExistence type="predicted"/>
<comment type="caution">
    <text evidence="1">The sequence shown here is derived from an EMBL/GenBank/DDBJ whole genome shotgun (WGS) entry which is preliminary data.</text>
</comment>
<name>A0A8K1CR47_PYTOL</name>
<gene>
    <name evidence="1" type="ORF">Poli38472_012268</name>
</gene>
<protein>
    <submittedName>
        <fullName evidence="1">Uncharacterized protein</fullName>
    </submittedName>
</protein>
<dbReference type="EMBL" id="SPLM01000005">
    <property type="protein sequence ID" value="TMW67152.1"/>
    <property type="molecule type" value="Genomic_DNA"/>
</dbReference>
<evidence type="ECO:0000313" key="2">
    <source>
        <dbReference type="Proteomes" id="UP000794436"/>
    </source>
</evidence>
<dbReference type="Proteomes" id="UP000794436">
    <property type="component" value="Unassembled WGS sequence"/>
</dbReference>
<keyword evidence="2" id="KW-1185">Reference proteome</keyword>
<reference evidence="1" key="1">
    <citation type="submission" date="2019-03" db="EMBL/GenBank/DDBJ databases">
        <title>Long read genome sequence of the mycoparasitic Pythium oligandrum ATCC 38472 isolated from sugarbeet rhizosphere.</title>
        <authorList>
            <person name="Gaulin E."/>
        </authorList>
    </citation>
    <scope>NUCLEOTIDE SEQUENCE</scope>
    <source>
        <strain evidence="1">ATCC 38472_TT</strain>
    </source>
</reference>